<dbReference type="Pfam" id="PF00628">
    <property type="entry name" value="PHD"/>
    <property type="match status" value="1"/>
</dbReference>
<name>A0A2G9HBP3_9LAMI</name>
<dbReference type="Gene3D" id="3.30.40.10">
    <property type="entry name" value="Zinc/RING finger domain, C3HC4 (zinc finger)"/>
    <property type="match status" value="1"/>
</dbReference>
<evidence type="ECO:0000313" key="8">
    <source>
        <dbReference type="EMBL" id="PIN14883.1"/>
    </source>
</evidence>
<dbReference type="InterPro" id="IPR019786">
    <property type="entry name" value="Zinc_finger_PHD-type_CS"/>
</dbReference>
<dbReference type="InterPro" id="IPR011011">
    <property type="entry name" value="Znf_FYVE_PHD"/>
</dbReference>
<dbReference type="InterPro" id="IPR057765">
    <property type="entry name" value="MS1-like_ubiquitin"/>
</dbReference>
<dbReference type="InterPro" id="IPR013083">
    <property type="entry name" value="Znf_RING/FYVE/PHD"/>
</dbReference>
<keyword evidence="1" id="KW-0479">Metal-binding</keyword>
<dbReference type="SUPFAM" id="SSF57903">
    <property type="entry name" value="FYVE/PHD zinc finger"/>
    <property type="match status" value="1"/>
</dbReference>
<dbReference type="InterPro" id="IPR059080">
    <property type="entry name" value="WHD_PTC1"/>
</dbReference>
<keyword evidence="4" id="KW-0805">Transcription regulation</keyword>
<evidence type="ECO:0000256" key="2">
    <source>
        <dbReference type="ARBA" id="ARBA00022771"/>
    </source>
</evidence>
<dbReference type="Pfam" id="PF25565">
    <property type="entry name" value="Ubiquitin_At1g33420"/>
    <property type="match status" value="1"/>
</dbReference>
<dbReference type="SMART" id="SM00249">
    <property type="entry name" value="PHD"/>
    <property type="match status" value="1"/>
</dbReference>
<evidence type="ECO:0000256" key="6">
    <source>
        <dbReference type="PROSITE-ProRule" id="PRU00146"/>
    </source>
</evidence>
<proteinExistence type="predicted"/>
<dbReference type="Pfam" id="PF25874">
    <property type="entry name" value="WHD_plant_repro"/>
    <property type="match status" value="1"/>
</dbReference>
<sequence>MSQLDLSGCRKRKRGERVFKFKVFGERGYPAELERGSFEENVRGLLEFGQLVESGMMLSWSFQLEVRRHPLLYLFLFVVEEPIEMSLQLPCNHCHYIGWGNYMTCNKKYHFLLPSKACSGEYCKSNIIDIQGDDHSLHGVFHSNGFGHLLCINGLETGSDLPGYQIMDFWDRLCSGLGARKVSLKDVSKKKGMDLRLLHTVAYGKPWFGRWDYTFGRGTYGVTQEIQQSAVKAIQNIPLDLIAHQLHDIQTILSRYQVLSGHSLVTLGDLFHFMLELKSRIPTESISIDSNYPGIMSDTSCRWSPKRVEMAIHVVIEALKRAEFHWVSRQHVRDVARAHIGDTGLLDFVLKSLGNHVVGKYFVRRCLNPVTKVLEYCLEETSPPIEAKLKPQQKISRAQLMKDIYYTYKNILIEQDVITKASRIILHSKYLIKDFCPEIDEKNKCKIYCTVILANEPDATPYHCFMLRSNAIFDELRCEVEKTFRETYFGLRNFVVESIRNMNPTGTDLVFKMVKPGSKIAFQGRQVGLYGGIYEGLMAVDCICGTKNDDGERMVSCDICQVWQHTRCVQIPDNHEIPNIFLCNTCEQDILHFPSLP</sequence>
<organism evidence="8 9">
    <name type="scientific">Handroanthus impetiginosus</name>
    <dbReference type="NCBI Taxonomy" id="429701"/>
    <lineage>
        <taxon>Eukaryota</taxon>
        <taxon>Viridiplantae</taxon>
        <taxon>Streptophyta</taxon>
        <taxon>Embryophyta</taxon>
        <taxon>Tracheophyta</taxon>
        <taxon>Spermatophyta</taxon>
        <taxon>Magnoliopsida</taxon>
        <taxon>eudicotyledons</taxon>
        <taxon>Gunneridae</taxon>
        <taxon>Pentapetalae</taxon>
        <taxon>asterids</taxon>
        <taxon>lamiids</taxon>
        <taxon>Lamiales</taxon>
        <taxon>Bignoniaceae</taxon>
        <taxon>Crescentiina</taxon>
        <taxon>Tabebuia alliance</taxon>
        <taxon>Handroanthus</taxon>
    </lineage>
</organism>
<dbReference type="Proteomes" id="UP000231279">
    <property type="component" value="Unassembled WGS sequence"/>
</dbReference>
<dbReference type="CDD" id="cd15556">
    <property type="entry name" value="PHD_MMD1_like"/>
    <property type="match status" value="1"/>
</dbReference>
<dbReference type="InterPro" id="IPR058054">
    <property type="entry name" value="Znf_MS1-like"/>
</dbReference>
<reference evidence="9" key="1">
    <citation type="journal article" date="2018" name="Gigascience">
        <title>Genome assembly of the Pink Ipe (Handroanthus impetiginosus, Bignoniaceae), a highly valued, ecologically keystone Neotropical timber forest tree.</title>
        <authorList>
            <person name="Silva-Junior O.B."/>
            <person name="Grattapaglia D."/>
            <person name="Novaes E."/>
            <person name="Collevatti R.G."/>
        </authorList>
    </citation>
    <scope>NUCLEOTIDE SEQUENCE [LARGE SCALE GENOMIC DNA]</scope>
    <source>
        <strain evidence="9">cv. UFG-1</strain>
    </source>
</reference>
<dbReference type="InterPro" id="IPR019787">
    <property type="entry name" value="Znf_PHD-finger"/>
</dbReference>
<feature type="domain" description="PHD-type" evidence="7">
    <location>
        <begin position="539"/>
        <end position="589"/>
    </location>
</feature>
<evidence type="ECO:0000259" key="7">
    <source>
        <dbReference type="PROSITE" id="PS50016"/>
    </source>
</evidence>
<keyword evidence="2 6" id="KW-0863">Zinc-finger</keyword>
<evidence type="ECO:0000256" key="1">
    <source>
        <dbReference type="ARBA" id="ARBA00022723"/>
    </source>
</evidence>
<dbReference type="GO" id="GO:0008270">
    <property type="term" value="F:zinc ion binding"/>
    <property type="evidence" value="ECO:0007669"/>
    <property type="project" value="UniProtKB-KW"/>
</dbReference>
<keyword evidence="5" id="KW-0804">Transcription</keyword>
<evidence type="ECO:0000313" key="9">
    <source>
        <dbReference type="Proteomes" id="UP000231279"/>
    </source>
</evidence>
<keyword evidence="3" id="KW-0862">Zinc</keyword>
<dbReference type="PROSITE" id="PS50016">
    <property type="entry name" value="ZF_PHD_2"/>
    <property type="match status" value="1"/>
</dbReference>
<dbReference type="STRING" id="429701.A0A2G9HBP3"/>
<comment type="caution">
    <text evidence="8">The sequence shown here is derived from an EMBL/GenBank/DDBJ whole genome shotgun (WGS) entry which is preliminary data.</text>
</comment>
<evidence type="ECO:0000256" key="5">
    <source>
        <dbReference type="ARBA" id="ARBA00023163"/>
    </source>
</evidence>
<accession>A0A2G9HBP3</accession>
<protein>
    <submittedName>
        <fullName evidence="8">PHD Zn-finger protein</fullName>
    </submittedName>
</protein>
<dbReference type="PROSITE" id="PS01359">
    <property type="entry name" value="ZF_PHD_1"/>
    <property type="match status" value="1"/>
</dbReference>
<dbReference type="PANTHER" id="PTHR46201">
    <property type="entry name" value="PHD FINGER PROTEIN MALE MEIOCYTE DEATH 1-RELATED"/>
    <property type="match status" value="1"/>
</dbReference>
<dbReference type="OrthoDB" id="436852at2759"/>
<evidence type="ECO:0000256" key="3">
    <source>
        <dbReference type="ARBA" id="ARBA00022833"/>
    </source>
</evidence>
<evidence type="ECO:0000256" key="4">
    <source>
        <dbReference type="ARBA" id="ARBA00023015"/>
    </source>
</evidence>
<gene>
    <name evidence="8" type="ORF">CDL12_12482</name>
</gene>
<dbReference type="InterPro" id="IPR001965">
    <property type="entry name" value="Znf_PHD"/>
</dbReference>
<dbReference type="PANTHER" id="PTHR46201:SF1">
    <property type="entry name" value="PHD FINGER PROTEIN MALE STERILITY 1"/>
    <property type="match status" value="1"/>
</dbReference>
<dbReference type="EMBL" id="NKXS01002190">
    <property type="protein sequence ID" value="PIN14883.1"/>
    <property type="molecule type" value="Genomic_DNA"/>
</dbReference>
<dbReference type="AlphaFoldDB" id="A0A2G9HBP3"/>
<keyword evidence="9" id="KW-1185">Reference proteome</keyword>